<evidence type="ECO:0000313" key="6">
    <source>
        <dbReference type="Proteomes" id="UP000266895"/>
    </source>
</evidence>
<dbReference type="InterPro" id="IPR036291">
    <property type="entry name" value="NAD(P)-bd_dom_sf"/>
</dbReference>
<dbReference type="Pfam" id="PF00106">
    <property type="entry name" value="adh_short"/>
    <property type="match status" value="2"/>
</dbReference>
<protein>
    <submittedName>
        <fullName evidence="5">NADP-dependent 3-hydroxy acid dehydrogenase YdfG</fullName>
        <ecNumber evidence="5">1.1.1.-</ecNumber>
    </submittedName>
</protein>
<dbReference type="GO" id="GO:0016491">
    <property type="term" value="F:oxidoreductase activity"/>
    <property type="evidence" value="ECO:0007669"/>
    <property type="project" value="UniProtKB-KW"/>
</dbReference>
<dbReference type="PIRSF" id="PIRSF000126">
    <property type="entry name" value="11-beta-HSD1"/>
    <property type="match status" value="1"/>
</dbReference>
<dbReference type="EMBL" id="LR134350">
    <property type="protein sequence ID" value="VEG28249.1"/>
    <property type="molecule type" value="Genomic_DNA"/>
</dbReference>
<dbReference type="EC" id="1.1.1.-" evidence="5"/>
<dbReference type="PRINTS" id="PR00081">
    <property type="entry name" value="GDHRDH"/>
</dbReference>
<dbReference type="InterPro" id="IPR002347">
    <property type="entry name" value="SDR_fam"/>
</dbReference>
<evidence type="ECO:0000256" key="4">
    <source>
        <dbReference type="SAM" id="MobiDB-lite"/>
    </source>
</evidence>
<feature type="compositionally biased region" description="Low complexity" evidence="4">
    <location>
        <begin position="80"/>
        <end position="92"/>
    </location>
</feature>
<dbReference type="GO" id="GO:0016020">
    <property type="term" value="C:membrane"/>
    <property type="evidence" value="ECO:0007669"/>
    <property type="project" value="TreeGrafter"/>
</dbReference>
<comment type="similarity">
    <text evidence="1 3">Belongs to the short-chain dehydrogenases/reductases (SDR) family.</text>
</comment>
<dbReference type="Gene3D" id="3.40.50.720">
    <property type="entry name" value="NAD(P)-binding Rossmann-like Domain"/>
    <property type="match status" value="1"/>
</dbReference>
<accession>A0A448HH10</accession>
<dbReference type="PANTHER" id="PTHR44196:SF2">
    <property type="entry name" value="SHORT-CHAIN DEHYDROGENASE-RELATED"/>
    <property type="match status" value="1"/>
</dbReference>
<dbReference type="Proteomes" id="UP000266895">
    <property type="component" value="Chromosome"/>
</dbReference>
<evidence type="ECO:0000313" key="5">
    <source>
        <dbReference type="EMBL" id="VEG28249.1"/>
    </source>
</evidence>
<keyword evidence="6" id="KW-1185">Reference proteome</keyword>
<keyword evidence="2 5" id="KW-0560">Oxidoreductase</keyword>
<dbReference type="RefSeq" id="WP_126382521.1">
    <property type="nucleotide sequence ID" value="NZ_LR134350.1"/>
</dbReference>
<evidence type="ECO:0000256" key="1">
    <source>
        <dbReference type="ARBA" id="ARBA00006484"/>
    </source>
</evidence>
<reference evidence="5 6" key="1">
    <citation type="submission" date="2018-12" db="EMBL/GenBank/DDBJ databases">
        <authorList>
            <consortium name="Pathogen Informatics"/>
        </authorList>
    </citation>
    <scope>NUCLEOTIDE SEQUENCE [LARGE SCALE GENOMIC DNA]</scope>
    <source>
        <strain evidence="5 6">NCTC11636</strain>
    </source>
</reference>
<gene>
    <name evidence="5" type="primary">ydfG</name>
    <name evidence="5" type="ORF">NCTC11636_01439</name>
</gene>
<dbReference type="PRINTS" id="PR00080">
    <property type="entry name" value="SDRFAMILY"/>
</dbReference>
<dbReference type="CDD" id="cd05233">
    <property type="entry name" value="SDR_c"/>
    <property type="match status" value="1"/>
</dbReference>
<proteinExistence type="inferred from homology"/>
<evidence type="ECO:0000256" key="3">
    <source>
        <dbReference type="RuleBase" id="RU000363"/>
    </source>
</evidence>
<dbReference type="SUPFAM" id="SSF51735">
    <property type="entry name" value="NAD(P)-binding Rossmann-fold domains"/>
    <property type="match status" value="1"/>
</dbReference>
<name>A0A448HH10_9ACTO</name>
<dbReference type="AlphaFoldDB" id="A0A448HH10"/>
<dbReference type="KEGG" id="ahw:NCTC11636_01439"/>
<dbReference type="PANTHER" id="PTHR44196">
    <property type="entry name" value="DEHYDROGENASE/REDUCTASE SDR FAMILY MEMBER 7B"/>
    <property type="match status" value="1"/>
</dbReference>
<organism evidence="5 6">
    <name type="scientific">Actinomyces howellii</name>
    <dbReference type="NCBI Taxonomy" id="52771"/>
    <lineage>
        <taxon>Bacteria</taxon>
        <taxon>Bacillati</taxon>
        <taxon>Actinomycetota</taxon>
        <taxon>Actinomycetes</taxon>
        <taxon>Actinomycetales</taxon>
        <taxon>Actinomycetaceae</taxon>
        <taxon>Actinomyces</taxon>
    </lineage>
</organism>
<feature type="region of interest" description="Disordered" evidence="4">
    <location>
        <begin position="71"/>
        <end position="101"/>
    </location>
</feature>
<evidence type="ECO:0000256" key="2">
    <source>
        <dbReference type="ARBA" id="ARBA00023002"/>
    </source>
</evidence>
<sequence>MGTALITGATAGIGLEIAWQLAQAHHDLVVVARDEDRLNQVATELHQLAGVGVQVLPADLSAAAGRRAVADRLRQSQEQAADATPAATPASSGAGGRGPRTAAQVAVRPVDLLVNNAGFAVGQPFASGSIEQERRALDVMVGAVMELTHAAVPGMVERGHGAVLNIASVTALTAMGTYAAHKAWVRTFTEGLASELRGTGVTATVVNPGLTHSEFHARAGMEEGAWPGIAWLRAEDVACEALAAVRRGQVICTPSARYQAVNAALRLSPRWLVRRVAGHASVRTRY</sequence>
<dbReference type="OrthoDB" id="9797538at2"/>